<sequence length="764" mass="87535">MHLVSFAVILILLHSVSVARAKNIANEIEDLYSGRYPDDKAIENDPEITEVANKDYDNAMGRIIAVNLAHWRKRQEKRQLQEKREYQGNVQEMIETTNEAEGFFFDQGDMILDCDLYEELHPGKTCKTGQARTKRNALRTRKRLWTSRDTSWEILTKLSRCFIEYRAYGLCHTAARRITSSSIMMTGFFHEQARDDRDKYIEIKWENILDGFSDQFDKYSYKTIDKIGKNYDFQSIMHYDRRAFTKNGLDTIIRFDKPVGWKDFGTPQKTMSPQDIVELNALYDCETKNYGWTQWSGFTPCDKDCMKERQRYCYNSGNPKACGGNVNVYGIETERVKCGNYECPVRINGHWGRWSDWSRCDVSCDDGKRKRFRKCDNPEPKHSGKYCAGESVEEGVCTMKRCQLRYQDTDFDGKLLGMWVNKGQIKWMRNKYFTGTKETGPSRDHTTGKGYYLYMESSAPAQPGNQAILESQPWLSAPKGGQCMKFFYTMYGKTMGSLIVKLQEFGKRAKNIFTKTGDQGLHWIGAKVSLNIPEGTKYKLKIIARVGGTGYSDIAIDDVYIDPACQDDYVSCSKWKAAKHCEKNVQFMSKHCARSCDTCECKDDNFMCPAWATQPNGCSKNSDYMRSHCQKSCRVCHPPKGPLPAQPHAGNRPPPMCKDNDETQCPAWKNLGECSKNPSFMSVNCALSCGICACEDKYSKCPQWAQKGECVKNKKWMLDHCLRSCHVCACGDNHVKCGLWAKLGECGKNEKFMTEQCKKSCKKC</sequence>
<organism evidence="9 10">
    <name type="scientific">Pocillopora damicornis</name>
    <name type="common">Cauliflower coral</name>
    <name type="synonym">Millepora damicornis</name>
    <dbReference type="NCBI Taxonomy" id="46731"/>
    <lineage>
        <taxon>Eukaryota</taxon>
        <taxon>Metazoa</taxon>
        <taxon>Cnidaria</taxon>
        <taxon>Anthozoa</taxon>
        <taxon>Hexacorallia</taxon>
        <taxon>Scleractinia</taxon>
        <taxon>Astrocoeniina</taxon>
        <taxon>Pocilloporidae</taxon>
        <taxon>Pocillopora</taxon>
    </lineage>
</organism>
<dbReference type="Gene3D" id="2.60.120.200">
    <property type="match status" value="1"/>
</dbReference>
<evidence type="ECO:0000256" key="1">
    <source>
        <dbReference type="ARBA" id="ARBA00022656"/>
    </source>
</evidence>
<keyword evidence="5" id="KW-0482">Metalloprotease</keyword>
<dbReference type="Pfam" id="PF00629">
    <property type="entry name" value="MAM"/>
    <property type="match status" value="1"/>
</dbReference>
<feature type="domain" description="Peptidase M12A" evidence="8">
    <location>
        <begin position="187"/>
        <end position="286"/>
    </location>
</feature>
<dbReference type="PANTHER" id="PTHR23282">
    <property type="entry name" value="APICAL ENDOSOMAL GLYCOPROTEIN PRECURSOR"/>
    <property type="match status" value="1"/>
</dbReference>
<dbReference type="PANTHER" id="PTHR23282:SF101">
    <property type="entry name" value="MAM DOMAIN-CONTAINING PROTEIN"/>
    <property type="match status" value="1"/>
</dbReference>
<name>A0A3M6UZV0_POCDA</name>
<feature type="signal peptide" evidence="5">
    <location>
        <begin position="1"/>
        <end position="21"/>
    </location>
</feature>
<keyword evidence="5" id="KW-0479">Metal-binding</keyword>
<dbReference type="InterPro" id="IPR036383">
    <property type="entry name" value="TSP1_rpt_sf"/>
</dbReference>
<comment type="caution">
    <text evidence="4">Lacks conserved residue(s) required for the propagation of feature annotation.</text>
</comment>
<evidence type="ECO:0000313" key="9">
    <source>
        <dbReference type="EMBL" id="RMX59195.1"/>
    </source>
</evidence>
<dbReference type="SUPFAM" id="SSF82895">
    <property type="entry name" value="TSP-1 type 1 repeat"/>
    <property type="match status" value="1"/>
</dbReference>
<dbReference type="GO" id="GO:0046872">
    <property type="term" value="F:metal ion binding"/>
    <property type="evidence" value="ECO:0007669"/>
    <property type="project" value="UniProtKB-KW"/>
</dbReference>
<dbReference type="CDD" id="cd06263">
    <property type="entry name" value="MAM"/>
    <property type="match status" value="1"/>
</dbReference>
<dbReference type="InterPro" id="IPR024079">
    <property type="entry name" value="MetalloPept_cat_dom_sf"/>
</dbReference>
<keyword evidence="5" id="KW-0378">Hydrolase</keyword>
<feature type="domain" description="ShKT" evidence="7">
    <location>
        <begin position="657"/>
        <end position="691"/>
    </location>
</feature>
<dbReference type="Pfam" id="PF01400">
    <property type="entry name" value="Astacin"/>
    <property type="match status" value="1"/>
</dbReference>
<keyword evidence="10" id="KW-1185">Reference proteome</keyword>
<dbReference type="PROSITE" id="PS51864">
    <property type="entry name" value="ASTACIN"/>
    <property type="match status" value="1"/>
</dbReference>
<evidence type="ECO:0000313" key="10">
    <source>
        <dbReference type="Proteomes" id="UP000275408"/>
    </source>
</evidence>
<protein>
    <recommendedName>
        <fullName evidence="5">Metalloendopeptidase</fullName>
        <ecNumber evidence="5">3.4.24.-</ecNumber>
    </recommendedName>
</protein>
<evidence type="ECO:0000256" key="3">
    <source>
        <dbReference type="ARBA" id="ARBA00023180"/>
    </source>
</evidence>
<keyword evidence="3" id="KW-0325">Glycoprotein</keyword>
<dbReference type="GO" id="GO:0006508">
    <property type="term" value="P:proteolysis"/>
    <property type="evidence" value="ECO:0007669"/>
    <property type="project" value="UniProtKB-KW"/>
</dbReference>
<feature type="chain" id="PRO_5017845538" description="Metalloendopeptidase" evidence="5">
    <location>
        <begin position="22"/>
        <end position="764"/>
    </location>
</feature>
<dbReference type="InterPro" id="IPR000998">
    <property type="entry name" value="MAM_dom"/>
</dbReference>
<keyword evidence="2 4" id="KW-1015">Disulfide bond</keyword>
<evidence type="ECO:0000259" key="7">
    <source>
        <dbReference type="PROSITE" id="PS51670"/>
    </source>
</evidence>
<dbReference type="GO" id="GO:0004222">
    <property type="term" value="F:metalloendopeptidase activity"/>
    <property type="evidence" value="ECO:0007669"/>
    <property type="project" value="UniProtKB-UniRule"/>
</dbReference>
<evidence type="ECO:0000259" key="6">
    <source>
        <dbReference type="PROSITE" id="PS50060"/>
    </source>
</evidence>
<dbReference type="AlphaFoldDB" id="A0A3M6UZV0"/>
<dbReference type="Pfam" id="PF01549">
    <property type="entry name" value="ShK"/>
    <property type="match status" value="4"/>
</dbReference>
<feature type="disulfide bond" evidence="4">
    <location>
        <begin position="730"/>
        <end position="764"/>
    </location>
</feature>
<comment type="cofactor">
    <cofactor evidence="5">
        <name>Zn(2+)</name>
        <dbReference type="ChEBI" id="CHEBI:29105"/>
    </cofactor>
    <text evidence="5">Binds 1 zinc ion per subunit.</text>
</comment>
<dbReference type="Gene3D" id="2.20.100.10">
    <property type="entry name" value="Thrombospondin type-1 (TSP1) repeat"/>
    <property type="match status" value="1"/>
</dbReference>
<gene>
    <name evidence="9" type="ORF">pdam_00007740</name>
</gene>
<dbReference type="InterPro" id="IPR000884">
    <property type="entry name" value="TSP1_rpt"/>
</dbReference>
<dbReference type="Proteomes" id="UP000275408">
    <property type="component" value="Unassembled WGS sequence"/>
</dbReference>
<evidence type="ECO:0000256" key="4">
    <source>
        <dbReference type="PROSITE-ProRule" id="PRU01005"/>
    </source>
</evidence>
<dbReference type="SMART" id="SM00254">
    <property type="entry name" value="ShKT"/>
    <property type="match status" value="5"/>
</dbReference>
<dbReference type="Gene3D" id="3.40.390.10">
    <property type="entry name" value="Collagenase (Catalytic Domain)"/>
    <property type="match status" value="1"/>
</dbReference>
<keyword evidence="1" id="KW-0800">Toxin</keyword>
<proteinExistence type="predicted"/>
<evidence type="ECO:0000259" key="8">
    <source>
        <dbReference type="PROSITE" id="PS51864"/>
    </source>
</evidence>
<dbReference type="InterPro" id="IPR001506">
    <property type="entry name" value="Peptidase_M12A"/>
</dbReference>
<dbReference type="GO" id="GO:0016020">
    <property type="term" value="C:membrane"/>
    <property type="evidence" value="ECO:0007669"/>
    <property type="project" value="InterPro"/>
</dbReference>
<dbReference type="Pfam" id="PF00090">
    <property type="entry name" value="TSP_1"/>
    <property type="match status" value="1"/>
</dbReference>
<feature type="domain" description="ShKT" evidence="7">
    <location>
        <begin position="730"/>
        <end position="764"/>
    </location>
</feature>
<evidence type="ECO:0000256" key="2">
    <source>
        <dbReference type="ARBA" id="ARBA00023157"/>
    </source>
</evidence>
<dbReference type="GO" id="GO:0090729">
    <property type="term" value="F:toxin activity"/>
    <property type="evidence" value="ECO:0007669"/>
    <property type="project" value="UniProtKB-KW"/>
</dbReference>
<dbReference type="InterPro" id="IPR013320">
    <property type="entry name" value="ConA-like_dom_sf"/>
</dbReference>
<keyword evidence="5" id="KW-0862">Zinc</keyword>
<dbReference type="SMART" id="SM00137">
    <property type="entry name" value="MAM"/>
    <property type="match status" value="1"/>
</dbReference>
<dbReference type="SUPFAM" id="SSF49899">
    <property type="entry name" value="Concanavalin A-like lectins/glucanases"/>
    <property type="match status" value="1"/>
</dbReference>
<feature type="domain" description="ShKT" evidence="7">
    <location>
        <begin position="599"/>
        <end position="636"/>
    </location>
</feature>
<evidence type="ECO:0000256" key="5">
    <source>
        <dbReference type="RuleBase" id="RU361183"/>
    </source>
</evidence>
<dbReference type="PROSITE" id="PS50060">
    <property type="entry name" value="MAM_2"/>
    <property type="match status" value="1"/>
</dbReference>
<dbReference type="SUPFAM" id="SSF55486">
    <property type="entry name" value="Metalloproteases ('zincins'), catalytic domain"/>
    <property type="match status" value="1"/>
</dbReference>
<dbReference type="PROSITE" id="PS50092">
    <property type="entry name" value="TSP1"/>
    <property type="match status" value="1"/>
</dbReference>
<dbReference type="EC" id="3.4.24.-" evidence="5"/>
<comment type="caution">
    <text evidence="9">The sequence shown here is derived from an EMBL/GenBank/DDBJ whole genome shotgun (WGS) entry which is preliminary data.</text>
</comment>
<dbReference type="SMART" id="SM00209">
    <property type="entry name" value="TSP1"/>
    <property type="match status" value="2"/>
</dbReference>
<keyword evidence="5" id="KW-0732">Signal</keyword>
<dbReference type="PROSITE" id="PS51670">
    <property type="entry name" value="SHKT"/>
    <property type="match status" value="4"/>
</dbReference>
<dbReference type="OrthoDB" id="5958694at2759"/>
<dbReference type="EMBL" id="RCHS01000387">
    <property type="protein sequence ID" value="RMX59195.1"/>
    <property type="molecule type" value="Genomic_DNA"/>
</dbReference>
<dbReference type="Gene3D" id="1.10.10.1940">
    <property type="match status" value="1"/>
</dbReference>
<dbReference type="FunFam" id="2.20.100.10:FF:000002">
    <property type="entry name" value="Unc-5 netrin receptor C"/>
    <property type="match status" value="1"/>
</dbReference>
<dbReference type="InterPro" id="IPR051560">
    <property type="entry name" value="MAM_domain-containing"/>
</dbReference>
<dbReference type="InterPro" id="IPR003582">
    <property type="entry name" value="ShKT_dom"/>
</dbReference>
<reference evidence="9 10" key="1">
    <citation type="journal article" date="2018" name="Sci. Rep.">
        <title>Comparative analysis of the Pocillopora damicornis genome highlights role of immune system in coral evolution.</title>
        <authorList>
            <person name="Cunning R."/>
            <person name="Bay R.A."/>
            <person name="Gillette P."/>
            <person name="Baker A.C."/>
            <person name="Traylor-Knowles N."/>
        </authorList>
    </citation>
    <scope>NUCLEOTIDE SEQUENCE [LARGE SCALE GENOMIC DNA]</scope>
    <source>
        <strain evidence="9">RSMAS</strain>
        <tissue evidence="9">Whole animal</tissue>
    </source>
</reference>
<dbReference type="PRINTS" id="PR00480">
    <property type="entry name" value="ASTACIN"/>
</dbReference>
<keyword evidence="5" id="KW-0645">Protease</keyword>
<feature type="domain" description="ShKT" evidence="7">
    <location>
        <begin position="692"/>
        <end position="728"/>
    </location>
</feature>
<feature type="domain" description="MAM" evidence="6">
    <location>
        <begin position="407"/>
        <end position="567"/>
    </location>
</feature>
<accession>A0A3M6UZV0</accession>